<dbReference type="InterPro" id="IPR046867">
    <property type="entry name" value="AldOxase/xan_DH_MoCoBD2"/>
</dbReference>
<feature type="region of interest" description="Disordered" evidence="1">
    <location>
        <begin position="1"/>
        <end position="22"/>
    </location>
</feature>
<dbReference type="SUPFAM" id="SSF54665">
    <property type="entry name" value="CO dehydrogenase molybdoprotein N-domain-like"/>
    <property type="match status" value="1"/>
</dbReference>
<evidence type="ECO:0000259" key="2">
    <source>
        <dbReference type="SMART" id="SM01008"/>
    </source>
</evidence>
<dbReference type="EMBL" id="LNQE01000050">
    <property type="protein sequence ID" value="KUG29688.1"/>
    <property type="molecule type" value="Genomic_DNA"/>
</dbReference>
<dbReference type="Pfam" id="PF01315">
    <property type="entry name" value="Ald_Xan_dh_C"/>
    <property type="match status" value="1"/>
</dbReference>
<gene>
    <name evidence="3" type="ORF">ASZ90_000416</name>
</gene>
<reference evidence="3" key="1">
    <citation type="journal article" date="2015" name="Proc. Natl. Acad. Sci. U.S.A.">
        <title>Networks of energetic and metabolic interactions define dynamics in microbial communities.</title>
        <authorList>
            <person name="Embree M."/>
            <person name="Liu J.K."/>
            <person name="Al-Bassam M.M."/>
            <person name="Zengler K."/>
        </authorList>
    </citation>
    <scope>NUCLEOTIDE SEQUENCE</scope>
</reference>
<dbReference type="InterPro" id="IPR000674">
    <property type="entry name" value="Ald_Oxase/Xan_DH_a/b"/>
</dbReference>
<dbReference type="Gene3D" id="3.90.1170.50">
    <property type="entry name" value="Aldehyde oxidase/xanthine dehydrogenase, a/b hammerhead"/>
    <property type="match status" value="1"/>
</dbReference>
<dbReference type="InterPro" id="IPR037165">
    <property type="entry name" value="AldOxase/xan_DH_Mopterin-bd_sf"/>
</dbReference>
<name>A0A0W8G984_9ZZZZ</name>
<dbReference type="SMART" id="SM01008">
    <property type="entry name" value="Ald_Xan_dh_C"/>
    <property type="match status" value="1"/>
</dbReference>
<dbReference type="GO" id="GO:0005506">
    <property type="term" value="F:iron ion binding"/>
    <property type="evidence" value="ECO:0007669"/>
    <property type="project" value="InterPro"/>
</dbReference>
<evidence type="ECO:0000313" key="3">
    <source>
        <dbReference type="EMBL" id="KUG29688.1"/>
    </source>
</evidence>
<dbReference type="GO" id="GO:0004854">
    <property type="term" value="F:xanthine dehydrogenase activity"/>
    <property type="evidence" value="ECO:0007669"/>
    <property type="project" value="UniProtKB-EC"/>
</dbReference>
<dbReference type="Pfam" id="PF02738">
    <property type="entry name" value="MoCoBD_1"/>
    <property type="match status" value="1"/>
</dbReference>
<dbReference type="Gene3D" id="3.30.365.10">
    <property type="entry name" value="Aldehyde oxidase/xanthine dehydrogenase, molybdopterin binding domain"/>
    <property type="match status" value="4"/>
</dbReference>
<keyword evidence="3" id="KW-0560">Oxidoreductase</keyword>
<accession>A0A0W8G984</accession>
<dbReference type="InterPro" id="IPR036856">
    <property type="entry name" value="Ald_Oxase/Xan_DH_a/b_sf"/>
</dbReference>
<protein>
    <submittedName>
        <fullName evidence="3">Xanthine dehydrogenase, molybdenum binding subunit</fullName>
        <ecNumber evidence="3">1.17.1.4</ecNumber>
    </submittedName>
</protein>
<comment type="caution">
    <text evidence="3">The sequence shown here is derived from an EMBL/GenBank/DDBJ whole genome shotgun (WGS) entry which is preliminary data.</text>
</comment>
<dbReference type="PANTHER" id="PTHR11908">
    <property type="entry name" value="XANTHINE DEHYDROGENASE"/>
    <property type="match status" value="1"/>
</dbReference>
<dbReference type="Pfam" id="PF20256">
    <property type="entry name" value="MoCoBD_2"/>
    <property type="match status" value="1"/>
</dbReference>
<dbReference type="AlphaFoldDB" id="A0A0W8G984"/>
<evidence type="ECO:0000256" key="1">
    <source>
        <dbReference type="SAM" id="MobiDB-lite"/>
    </source>
</evidence>
<organism evidence="3">
    <name type="scientific">hydrocarbon metagenome</name>
    <dbReference type="NCBI Taxonomy" id="938273"/>
    <lineage>
        <taxon>unclassified sequences</taxon>
        <taxon>metagenomes</taxon>
        <taxon>ecological metagenomes</taxon>
    </lineage>
</organism>
<dbReference type="InterPro" id="IPR016208">
    <property type="entry name" value="Ald_Oxase/xanthine_DH-like"/>
</dbReference>
<dbReference type="InterPro" id="IPR008274">
    <property type="entry name" value="AldOxase/xan_DH_MoCoBD1"/>
</dbReference>
<proteinExistence type="predicted"/>
<dbReference type="SUPFAM" id="SSF56003">
    <property type="entry name" value="Molybdenum cofactor-binding domain"/>
    <property type="match status" value="1"/>
</dbReference>
<dbReference type="EC" id="1.17.1.4" evidence="3"/>
<dbReference type="PANTHER" id="PTHR11908:SF157">
    <property type="entry name" value="XANTHINE DEHYDROGENASE SUBUNIT D-RELATED"/>
    <property type="match status" value="1"/>
</dbReference>
<feature type="domain" description="Aldehyde oxidase/xanthine dehydrogenase a/b hammerhead" evidence="2">
    <location>
        <begin position="17"/>
        <end position="123"/>
    </location>
</feature>
<sequence length="759" mass="79963">MPSTASPSRADALAKATGRERYSADMTPPGCLFAGVKRAGIPSGLINEVDVRSARAVPGVVAVLTRPDVPGGNRQGIVHKDQPVLCGRLVRHCGDPVALVVAESREALATALSLVRADIEPLPGVFDPLSALSPGAPLVHPGREDGNLLSRGLMEKGDALSALETCEVVVAGRFETPMQEHAFLEPPNGLARMAPSGVLEMTVSTQAPFRDRFEIAHALGLDAWRIRVRAPYLGGGFGGKDGATVQCLLALAAVRVPGRWIKMDWSREETFLAGYKRHAAIVEVRLGADANGALRALNCIMHFDAGPYAHLSTEIMALGMEHAGGPYRIPNARIEGACAYTNNPVGGAFRGFGVLQASFAMERSMDVLAARLGRDPGELRRQNALGPGETNAVGVPAEQGTDVAACLDAAMAHPLWTKREAWIQQAPPFVRRGVGIAAMQNAMGYGRGLPDHAAAKIELTRQGTFRIYNSVPDMGQGNAPAFVSLAATALSQPETAFSCIQPDTAVCPPAGSSSASRTTYTFGNALLGACRAMAKKLKARASLVLLCDEPDRLELVHGAVTDPATGRSVPLAALGGFLSRDDRICVDQFIMPVVQNPPETGREFRFGFPHRFYAYGACVCGVEVDELTGRVRLRECLMTAACGRVLSLTGVEQQLQGAAAQGAGLALFEDLVVENGHIRAADLSTYLLPTSLDLPDIACLALDDDEPSGPMGLKGMGELGIHGPGPAVAQALENAVGFVATRLPITPEEVLAALQGETP</sequence>